<dbReference type="InterPro" id="IPR008266">
    <property type="entry name" value="Tyr_kinase_AS"/>
</dbReference>
<dbReference type="PANTHER" id="PTHR44167:SF24">
    <property type="entry name" value="SERINE_THREONINE-PROTEIN KINASE CHK2"/>
    <property type="match status" value="1"/>
</dbReference>
<proteinExistence type="predicted"/>
<dbReference type="RefSeq" id="WP_147057898.1">
    <property type="nucleotide sequence ID" value="NZ_CP042437.1"/>
</dbReference>
<dbReference type="GO" id="GO:0031179">
    <property type="term" value="P:peptide modification"/>
    <property type="evidence" value="ECO:0007669"/>
    <property type="project" value="InterPro"/>
</dbReference>
<dbReference type="PROSITE" id="PS50011">
    <property type="entry name" value="PROTEIN_KINASE_DOM"/>
    <property type="match status" value="1"/>
</dbReference>
<dbReference type="Pfam" id="PF00069">
    <property type="entry name" value="Pkinase"/>
    <property type="match status" value="1"/>
</dbReference>
<protein>
    <submittedName>
        <fullName evidence="2">Protein kinase</fullName>
    </submittedName>
</protein>
<dbReference type="InterPro" id="IPR012341">
    <property type="entry name" value="6hp_glycosidase-like_sf"/>
</dbReference>
<keyword evidence="2" id="KW-0418">Kinase</keyword>
<dbReference type="SUPFAM" id="SSF56112">
    <property type="entry name" value="Protein kinase-like (PK-like)"/>
    <property type="match status" value="1"/>
</dbReference>
<dbReference type="InterPro" id="IPR000719">
    <property type="entry name" value="Prot_kinase_dom"/>
</dbReference>
<accession>A0A5B8W7D5</accession>
<dbReference type="AlphaFoldDB" id="A0A5B8W7D5"/>
<dbReference type="InterPro" id="IPR007822">
    <property type="entry name" value="LANC-like"/>
</dbReference>
<dbReference type="PROSITE" id="PS00109">
    <property type="entry name" value="PROTEIN_KINASE_TYR"/>
    <property type="match status" value="1"/>
</dbReference>
<dbReference type="EMBL" id="CP042437">
    <property type="protein sequence ID" value="QEC78855.1"/>
    <property type="molecule type" value="Genomic_DNA"/>
</dbReference>
<dbReference type="Gene3D" id="1.10.510.10">
    <property type="entry name" value="Transferase(Phosphotransferase) domain 1"/>
    <property type="match status" value="1"/>
</dbReference>
<dbReference type="GO" id="GO:0005524">
    <property type="term" value="F:ATP binding"/>
    <property type="evidence" value="ECO:0007669"/>
    <property type="project" value="InterPro"/>
</dbReference>
<evidence type="ECO:0000313" key="3">
    <source>
        <dbReference type="Proteomes" id="UP000321362"/>
    </source>
</evidence>
<dbReference type="InterPro" id="IPR057929">
    <property type="entry name" value="RamC_N"/>
</dbReference>
<dbReference type="SMART" id="SM00220">
    <property type="entry name" value="S_TKc"/>
    <property type="match status" value="1"/>
</dbReference>
<feature type="domain" description="Protein kinase" evidence="1">
    <location>
        <begin position="189"/>
        <end position="452"/>
    </location>
</feature>
<dbReference type="OrthoDB" id="9813021at2"/>
<dbReference type="SUPFAM" id="SSF158745">
    <property type="entry name" value="LanC-like"/>
    <property type="match status" value="1"/>
</dbReference>
<evidence type="ECO:0000313" key="2">
    <source>
        <dbReference type="EMBL" id="QEC78855.1"/>
    </source>
</evidence>
<gene>
    <name evidence="2" type="ORF">FSB76_23965</name>
</gene>
<keyword evidence="3" id="KW-1185">Reference proteome</keyword>
<dbReference type="PANTHER" id="PTHR44167">
    <property type="entry name" value="OVARIAN-SPECIFIC SERINE/THREONINE-PROTEIN KINASE LOK-RELATED"/>
    <property type="match status" value="1"/>
</dbReference>
<reference evidence="2 3" key="1">
    <citation type="journal article" date="2013" name="J. Microbiol.">
        <title>Mucilaginibacter ginsenosidivorax sp. nov., with ginsenoside converting activity isolated from sediment.</title>
        <authorList>
            <person name="Kim J.K."/>
            <person name="Choi T.E."/>
            <person name="Liu Q.M."/>
            <person name="Park H.Y."/>
            <person name="Yi T.H."/>
            <person name="Yoon M.H."/>
            <person name="Kim S.C."/>
            <person name="Im W.T."/>
        </authorList>
    </citation>
    <scope>NUCLEOTIDE SEQUENCE [LARGE SCALE GENOMIC DNA]</scope>
    <source>
        <strain evidence="2 3">KHI28</strain>
    </source>
</reference>
<dbReference type="Proteomes" id="UP000321362">
    <property type="component" value="Chromosome"/>
</dbReference>
<organism evidence="2 3">
    <name type="scientific">Mucilaginibacter ginsenosidivorax</name>
    <dbReference type="NCBI Taxonomy" id="862126"/>
    <lineage>
        <taxon>Bacteria</taxon>
        <taxon>Pseudomonadati</taxon>
        <taxon>Bacteroidota</taxon>
        <taxon>Sphingobacteriia</taxon>
        <taxon>Sphingobacteriales</taxon>
        <taxon>Sphingobacteriaceae</taxon>
        <taxon>Mucilaginibacter</taxon>
    </lineage>
</organism>
<dbReference type="SMART" id="SM01260">
    <property type="entry name" value="LANC_like"/>
    <property type="match status" value="1"/>
</dbReference>
<dbReference type="PRINTS" id="PR01950">
    <property type="entry name" value="LANCSUPER"/>
</dbReference>
<evidence type="ECO:0000259" key="1">
    <source>
        <dbReference type="PROSITE" id="PS50011"/>
    </source>
</evidence>
<keyword evidence="2" id="KW-0808">Transferase</keyword>
<dbReference type="KEGG" id="mgk:FSB76_23965"/>
<dbReference type="InterPro" id="IPR011009">
    <property type="entry name" value="Kinase-like_dom_sf"/>
</dbReference>
<dbReference type="Gene3D" id="1.50.10.10">
    <property type="match status" value="1"/>
</dbReference>
<dbReference type="Pfam" id="PF25816">
    <property type="entry name" value="RamC_N"/>
    <property type="match status" value="1"/>
</dbReference>
<dbReference type="GO" id="GO:0005975">
    <property type="term" value="P:carbohydrate metabolic process"/>
    <property type="evidence" value="ECO:0007669"/>
    <property type="project" value="InterPro"/>
</dbReference>
<dbReference type="Pfam" id="PF05147">
    <property type="entry name" value="LANC_like"/>
    <property type="match status" value="1"/>
</dbReference>
<sequence length="870" mass="98819">METSAIPRTDQVNSGTKAITGPGLNISSNWDYEAFFKTGDVKYHIYSPYIIVEHERPYYGWVLYLSVIRQQAFPLFNLLIPKLLMAGVSFEIPESGAAHSSILDGSLGYEQIGKVICIYPYNDENALLIAKDLIELTRDFAGPVIPTAIHLRSIVYTGINHGEGLNFSWPFYSISKPLYPKTKKWLKKYFIVQQLKGDAKGNVYKCLNVTRWTNIHWCVIKQGLAYQCADDFGRTIKDRLEWQYDLLKYYEGKIPLPKALEYFEQQGNAYLVTEFIESLHLYDKIHQLHQGTMWSNMPVEAKRALLKILLDVVAIVDLFHDKGLVHRDISPGNFLVREDGTVVAIDIELIYDYRSNRPKPPYTLGTPGYISPQQIQFMTPNLEDDYYGLGGLMVKIFTGMSPSKFQGNDEESIFKAMKFFTSNNAIASLVSSCLAYDPALRPNINSIRHTLLVYDALLLTNLNEQVGGPQIKIHSEETKEIKEVIQKGINAFAHPIMIDQFGHWIGKTAITDGLIANELYNCETAQDFANGTAGVLYMLANAEKLGFDLGSLNSTITRNLERLSLNSDRTENDDTGLFYGSPGKSVAICAMVNAGLLEKTIHFHNQIYKGLSKHDNGVNLATGVAGRGLAMLYCASRTNQRFYYPELNSIVSKILKEQQTDGSWLIKQDHSDYKGIKILGFSYGIAGIVYFLMMHYSMHNDLKVKQSILKALFWLLKQRVSTDVHMVWPLNSTNGVIDPWFENGFSGVAFTFIKAYEIFKNEMFKEAASEALKSHPQFISSNYITMNNGLSGLGQVYIEALKIFEDDEWKERARYIVYYFMNCCKTDLDKITYWHEENYTRPSAGYLNGNAGIINFLMHYLYPNKIELPF</sequence>
<name>A0A5B8W7D5_9SPHI</name>
<dbReference type="GO" id="GO:0004672">
    <property type="term" value="F:protein kinase activity"/>
    <property type="evidence" value="ECO:0007669"/>
    <property type="project" value="InterPro"/>
</dbReference>